<comment type="caution">
    <text evidence="8">The sequence shown here is derived from an EMBL/GenBank/DDBJ whole genome shotgun (WGS) entry which is preliminary data.</text>
</comment>
<dbReference type="Proteomes" id="UP000598271">
    <property type="component" value="Unassembled WGS sequence"/>
</dbReference>
<dbReference type="GO" id="GO:0051213">
    <property type="term" value="F:dioxygenase activity"/>
    <property type="evidence" value="ECO:0007669"/>
    <property type="project" value="UniProtKB-KW"/>
</dbReference>
<keyword evidence="2" id="KW-0479">Metal-binding</keyword>
<sequence length="200" mass="22893">MPKLFPYMHVENFLSDELSQQIFDYAVGNEDKYTSAQVGKEGKVNEKMRISKVWRDLGPFDAILHEKIHAFYPEMLKGLKMADFKRREKLELEIAAHGDGAFFKPHIDMRLGETGDRVLSAVYYMHSMPKAFSGGQLKIYPLEIMPGDDEPVMLEPTHNSLLVFQSYVHHEVLPIVCPGATFKDYRFAINCWVHKASPAS</sequence>
<evidence type="ECO:0000256" key="3">
    <source>
        <dbReference type="ARBA" id="ARBA00022896"/>
    </source>
</evidence>
<dbReference type="InterPro" id="IPR006620">
    <property type="entry name" value="Pro_4_hyd_alph"/>
</dbReference>
<dbReference type="GO" id="GO:0016705">
    <property type="term" value="F:oxidoreductase activity, acting on paired donors, with incorporation or reduction of molecular oxygen"/>
    <property type="evidence" value="ECO:0007669"/>
    <property type="project" value="InterPro"/>
</dbReference>
<evidence type="ECO:0000256" key="6">
    <source>
        <dbReference type="ARBA" id="ARBA00023004"/>
    </source>
</evidence>
<evidence type="ECO:0000256" key="5">
    <source>
        <dbReference type="ARBA" id="ARBA00023002"/>
    </source>
</evidence>
<organism evidence="8 9">
    <name type="scientific">Persicitalea jodogahamensis</name>
    <dbReference type="NCBI Taxonomy" id="402147"/>
    <lineage>
        <taxon>Bacteria</taxon>
        <taxon>Pseudomonadati</taxon>
        <taxon>Bacteroidota</taxon>
        <taxon>Cytophagia</taxon>
        <taxon>Cytophagales</taxon>
        <taxon>Spirosomataceae</taxon>
        <taxon>Persicitalea</taxon>
    </lineage>
</organism>
<name>A0A8J3D1B4_9BACT</name>
<dbReference type="RefSeq" id="WP_189562857.1">
    <property type="nucleotide sequence ID" value="NZ_BMXF01000001.1"/>
</dbReference>
<reference evidence="8 9" key="1">
    <citation type="journal article" date="2014" name="Int. J. Syst. Evol. Microbiol.">
        <title>Complete genome sequence of Corynebacterium casei LMG S-19264T (=DSM 44701T), isolated from a smear-ripened cheese.</title>
        <authorList>
            <consortium name="US DOE Joint Genome Institute (JGI-PGF)"/>
            <person name="Walter F."/>
            <person name="Albersmeier A."/>
            <person name="Kalinowski J."/>
            <person name="Ruckert C."/>
        </authorList>
    </citation>
    <scope>NUCLEOTIDE SEQUENCE [LARGE SCALE GENOMIC DNA]</scope>
    <source>
        <strain evidence="8 9">KCTC 12866</strain>
    </source>
</reference>
<gene>
    <name evidence="8" type="ORF">GCM10007390_05950</name>
</gene>
<dbReference type="PANTHER" id="PTHR12907">
    <property type="entry name" value="EGL NINE HOMOLOG-RELATED"/>
    <property type="match status" value="1"/>
</dbReference>
<dbReference type="PROSITE" id="PS51471">
    <property type="entry name" value="FE2OG_OXY"/>
    <property type="match status" value="1"/>
</dbReference>
<accession>A0A8J3D1B4</accession>
<evidence type="ECO:0000256" key="1">
    <source>
        <dbReference type="ARBA" id="ARBA00001961"/>
    </source>
</evidence>
<comment type="cofactor">
    <cofactor evidence="1">
        <name>L-ascorbate</name>
        <dbReference type="ChEBI" id="CHEBI:38290"/>
    </cofactor>
</comment>
<keyword evidence="9" id="KW-1185">Reference proteome</keyword>
<dbReference type="SMART" id="SM00702">
    <property type="entry name" value="P4Hc"/>
    <property type="match status" value="1"/>
</dbReference>
<dbReference type="PANTHER" id="PTHR12907:SF26">
    <property type="entry name" value="HIF PROLYL HYDROXYLASE, ISOFORM C"/>
    <property type="match status" value="1"/>
</dbReference>
<dbReference type="Gene3D" id="2.60.120.620">
    <property type="entry name" value="q2cbj1_9rhob like domain"/>
    <property type="match status" value="1"/>
</dbReference>
<proteinExistence type="predicted"/>
<dbReference type="GO" id="GO:0031418">
    <property type="term" value="F:L-ascorbic acid binding"/>
    <property type="evidence" value="ECO:0007669"/>
    <property type="project" value="UniProtKB-KW"/>
</dbReference>
<dbReference type="AlphaFoldDB" id="A0A8J3D1B4"/>
<evidence type="ECO:0000313" key="8">
    <source>
        <dbReference type="EMBL" id="GHB55552.1"/>
    </source>
</evidence>
<dbReference type="InterPro" id="IPR005123">
    <property type="entry name" value="Oxoglu/Fe-dep_dioxygenase_dom"/>
</dbReference>
<evidence type="ECO:0000256" key="4">
    <source>
        <dbReference type="ARBA" id="ARBA00022964"/>
    </source>
</evidence>
<dbReference type="InterPro" id="IPR044862">
    <property type="entry name" value="Pro_4_hyd_alph_FE2OG_OXY"/>
</dbReference>
<keyword evidence="3" id="KW-0847">Vitamin C</keyword>
<dbReference type="Pfam" id="PF13640">
    <property type="entry name" value="2OG-FeII_Oxy_3"/>
    <property type="match status" value="1"/>
</dbReference>
<keyword evidence="5" id="KW-0560">Oxidoreductase</keyword>
<dbReference type="EMBL" id="BMXF01000001">
    <property type="protein sequence ID" value="GHB55552.1"/>
    <property type="molecule type" value="Genomic_DNA"/>
</dbReference>
<keyword evidence="4" id="KW-0223">Dioxygenase</keyword>
<protein>
    <submittedName>
        <fullName evidence="8">Prolyl 4-hydroxylase subunit alpha</fullName>
    </submittedName>
</protein>
<feature type="domain" description="Fe2OG dioxygenase" evidence="7">
    <location>
        <begin position="59"/>
        <end position="195"/>
    </location>
</feature>
<dbReference type="InterPro" id="IPR051559">
    <property type="entry name" value="HIF_prolyl_hydroxylases"/>
</dbReference>
<keyword evidence="6" id="KW-0408">Iron</keyword>
<evidence type="ECO:0000259" key="7">
    <source>
        <dbReference type="PROSITE" id="PS51471"/>
    </source>
</evidence>
<evidence type="ECO:0000256" key="2">
    <source>
        <dbReference type="ARBA" id="ARBA00022723"/>
    </source>
</evidence>
<dbReference type="GO" id="GO:0005506">
    <property type="term" value="F:iron ion binding"/>
    <property type="evidence" value="ECO:0007669"/>
    <property type="project" value="InterPro"/>
</dbReference>
<evidence type="ECO:0000313" key="9">
    <source>
        <dbReference type="Proteomes" id="UP000598271"/>
    </source>
</evidence>